<feature type="compositionally biased region" description="Basic and acidic residues" evidence="1">
    <location>
        <begin position="339"/>
        <end position="349"/>
    </location>
</feature>
<feature type="region of interest" description="Disordered" evidence="1">
    <location>
        <begin position="313"/>
        <end position="353"/>
    </location>
</feature>
<feature type="region of interest" description="Disordered" evidence="1">
    <location>
        <begin position="40"/>
        <end position="97"/>
    </location>
</feature>
<evidence type="ECO:0000313" key="3">
    <source>
        <dbReference type="Proteomes" id="UP000019374"/>
    </source>
</evidence>
<dbReference type="EMBL" id="KE655021">
    <property type="protein sequence ID" value="EQK98293.1"/>
    <property type="molecule type" value="Genomic_DNA"/>
</dbReference>
<proteinExistence type="predicted"/>
<dbReference type="HOGENOM" id="CLU_580177_0_0_1"/>
<feature type="compositionally biased region" description="Acidic residues" evidence="1">
    <location>
        <begin position="65"/>
        <end position="83"/>
    </location>
</feature>
<protein>
    <submittedName>
        <fullName evidence="2">Uncharacterized protein</fullName>
    </submittedName>
</protein>
<accession>T5A6S3</accession>
<evidence type="ECO:0000313" key="2">
    <source>
        <dbReference type="EMBL" id="EQK98293.1"/>
    </source>
</evidence>
<feature type="compositionally biased region" description="Pro residues" evidence="1">
    <location>
        <begin position="328"/>
        <end position="338"/>
    </location>
</feature>
<sequence>MDKRMTTADFRANLTARLAAENLDVVFMAAVAAAVIDEKAGKGTDTGGPGNSSSVDAAALAGASQEEEPEEPAPDDAPDDDETPAANDPVPDLEPGICNAYNQRKEALFGNMTAKLEDHMEQTYAKYDEEFFNQYFYWLRKHLRSIRLLLTNSPESVDAERDKYIDDFKAKYKRDSDKPGLRPGPGFKVLRLRLRETFDNLTSDDACQAVWNPPKKGDPNVSPQTGGTFKGKSPQEQAEAEREKQWKEELNLVSFEDEETAVQSQIWADVQNELWRRRFESGAWPPREGSDAPDPTKDIDPYKLFDERWRKYEKEQGGPSPADEKPSPPDIKPSPAKPTPDKPRPEVKTEGNPTGFNVKLCAHALFRRCFDVPYIPGNCTEMSKALVSDQDNMVSSIRLNDEAGTCSFYVQNDCSIKEAEKEAEKEEAIKKGKLDLTATSSGLDLTDKENIWFDRKIRSFKCAGKGASAPA</sequence>
<feature type="compositionally biased region" description="Basic and acidic residues" evidence="1">
    <location>
        <begin position="288"/>
        <end position="301"/>
    </location>
</feature>
<evidence type="ECO:0000256" key="1">
    <source>
        <dbReference type="SAM" id="MobiDB-lite"/>
    </source>
</evidence>
<feature type="region of interest" description="Disordered" evidence="1">
    <location>
        <begin position="207"/>
        <end position="245"/>
    </location>
</feature>
<gene>
    <name evidence="2" type="ORF">OCS_05997</name>
</gene>
<name>T5A6S3_OPHSC</name>
<feature type="region of interest" description="Disordered" evidence="1">
    <location>
        <begin position="282"/>
        <end position="301"/>
    </location>
</feature>
<dbReference type="Proteomes" id="UP000019374">
    <property type="component" value="Unassembled WGS sequence"/>
</dbReference>
<dbReference type="AlphaFoldDB" id="T5A6S3"/>
<reference evidence="2 3" key="1">
    <citation type="journal article" date="2013" name="Chin. Sci. Bull.">
        <title>Genome survey uncovers the secrets of sex and lifestyle in caterpillar fungus.</title>
        <authorList>
            <person name="Hu X."/>
            <person name="Zhang Y."/>
            <person name="Xiao G."/>
            <person name="Zheng P."/>
            <person name="Xia Y."/>
            <person name="Zhang X."/>
            <person name="St Leger R.J."/>
            <person name="Liu X."/>
            <person name="Wang C."/>
        </authorList>
    </citation>
    <scope>NUCLEOTIDE SEQUENCE [LARGE SCALE GENOMIC DNA]</scope>
    <source>
        <strain evidence="3">Co18 / CGMCC 3.14243</strain>
        <tissue evidence="2">Fruit-body</tissue>
    </source>
</reference>
<feature type="compositionally biased region" description="Basic and acidic residues" evidence="1">
    <location>
        <begin position="313"/>
        <end position="327"/>
    </location>
</feature>
<organism evidence="2 3">
    <name type="scientific">Ophiocordyceps sinensis (strain Co18 / CGMCC 3.14243)</name>
    <name type="common">Yarsagumba caterpillar fungus</name>
    <name type="synonym">Hirsutella sinensis</name>
    <dbReference type="NCBI Taxonomy" id="911162"/>
    <lineage>
        <taxon>Eukaryota</taxon>
        <taxon>Fungi</taxon>
        <taxon>Dikarya</taxon>
        <taxon>Ascomycota</taxon>
        <taxon>Pezizomycotina</taxon>
        <taxon>Sordariomycetes</taxon>
        <taxon>Hypocreomycetidae</taxon>
        <taxon>Hypocreales</taxon>
        <taxon>Ophiocordycipitaceae</taxon>
        <taxon>Ophiocordyceps</taxon>
    </lineage>
</organism>